<dbReference type="GO" id="GO:0005829">
    <property type="term" value="C:cytosol"/>
    <property type="evidence" value="ECO:0007669"/>
    <property type="project" value="TreeGrafter"/>
</dbReference>
<dbReference type="InterPro" id="IPR014710">
    <property type="entry name" value="RmlC-like_jellyroll"/>
</dbReference>
<keyword evidence="6" id="KW-0808">Transferase</keyword>
<dbReference type="PROSITE" id="PS50042">
    <property type="entry name" value="CNMP_BINDING_3"/>
    <property type="match status" value="1"/>
</dbReference>
<evidence type="ECO:0000259" key="4">
    <source>
        <dbReference type="PROSITE" id="PS50042"/>
    </source>
</evidence>
<evidence type="ECO:0000256" key="3">
    <source>
        <dbReference type="ARBA" id="ARBA00023163"/>
    </source>
</evidence>
<dbReference type="STRING" id="683228.GA0070617_2532"/>
<evidence type="ECO:0000256" key="2">
    <source>
        <dbReference type="ARBA" id="ARBA00023125"/>
    </source>
</evidence>
<dbReference type="SUPFAM" id="SSF46785">
    <property type="entry name" value="Winged helix' DNA-binding domain"/>
    <property type="match status" value="1"/>
</dbReference>
<dbReference type="InterPro" id="IPR012318">
    <property type="entry name" value="HTH_CRP"/>
</dbReference>
<keyword evidence="7" id="KW-1185">Reference proteome</keyword>
<evidence type="ECO:0000259" key="5">
    <source>
        <dbReference type="PROSITE" id="PS51063"/>
    </source>
</evidence>
<dbReference type="GO" id="GO:0003700">
    <property type="term" value="F:DNA-binding transcription factor activity"/>
    <property type="evidence" value="ECO:0007669"/>
    <property type="project" value="TreeGrafter"/>
</dbReference>
<dbReference type="InterPro" id="IPR000595">
    <property type="entry name" value="cNMP-bd_dom"/>
</dbReference>
<dbReference type="GO" id="GO:0003677">
    <property type="term" value="F:DNA binding"/>
    <property type="evidence" value="ECO:0007669"/>
    <property type="project" value="UniProtKB-KW"/>
</dbReference>
<dbReference type="Pfam" id="PF00027">
    <property type="entry name" value="cNMP_binding"/>
    <property type="match status" value="1"/>
</dbReference>
<keyword evidence="6" id="KW-0418">Kinase</keyword>
<feature type="domain" description="HTH crp-type" evidence="5">
    <location>
        <begin position="220"/>
        <end position="293"/>
    </location>
</feature>
<dbReference type="Proteomes" id="UP000198937">
    <property type="component" value="Unassembled WGS sequence"/>
</dbReference>
<dbReference type="InterPro" id="IPR036390">
    <property type="entry name" value="WH_DNA-bd_sf"/>
</dbReference>
<protein>
    <submittedName>
        <fullName evidence="6">cAMP-binding domain of CRP or a regulatory subunit of cAMP-dependent protein kinases</fullName>
    </submittedName>
</protein>
<dbReference type="SUPFAM" id="SSF51206">
    <property type="entry name" value="cAMP-binding domain-like"/>
    <property type="match status" value="1"/>
</dbReference>
<dbReference type="SMART" id="SM00419">
    <property type="entry name" value="HTH_CRP"/>
    <property type="match status" value="1"/>
</dbReference>
<dbReference type="GO" id="GO:0016301">
    <property type="term" value="F:kinase activity"/>
    <property type="evidence" value="ECO:0007669"/>
    <property type="project" value="UniProtKB-KW"/>
</dbReference>
<reference evidence="6 7" key="1">
    <citation type="submission" date="2016-06" db="EMBL/GenBank/DDBJ databases">
        <authorList>
            <person name="Kjaerup R.B."/>
            <person name="Dalgaard T.S."/>
            <person name="Juul-Madsen H.R."/>
        </authorList>
    </citation>
    <scope>NUCLEOTIDE SEQUENCE [LARGE SCALE GENOMIC DNA]</scope>
    <source>
        <strain evidence="6 7">DSM 45577</strain>
    </source>
</reference>
<feature type="domain" description="Cyclic nucleotide-binding" evidence="4">
    <location>
        <begin position="86"/>
        <end position="189"/>
    </location>
</feature>
<keyword evidence="1" id="KW-0805">Transcription regulation</keyword>
<sequence length="306" mass="33601">MSRSRSGCAGQMTIDVTELLLATGWPPAQILGVVALQALLGAALRSGQLRYARGRLLFDGSHRTEGAKLSMRRGEPSAQDWPTGTFLRRLDPAVRRALLDLGVHRTVRNGQILIHEGIQESHLILLEAGLTKVTAALPDGRSALLSLRVGGDLIGEMSALNDKPRSATVTTCGPTRYRVIPRERFSHFLREHPQAALELAAMVSDRLRWSNRRRIDFTSYGVSVRVARVIAELSRTHGRSSRDGVIIDVRLTQPELATICGAAETTIQKALRELRADGLIDIGYRRITVRDLAGLRQLGQLDPEDG</sequence>
<evidence type="ECO:0000256" key="1">
    <source>
        <dbReference type="ARBA" id="ARBA00023015"/>
    </source>
</evidence>
<dbReference type="Pfam" id="PF13545">
    <property type="entry name" value="HTH_Crp_2"/>
    <property type="match status" value="1"/>
</dbReference>
<dbReference type="EMBL" id="FMIA01000002">
    <property type="protein sequence ID" value="SCL54000.1"/>
    <property type="molecule type" value="Genomic_DNA"/>
</dbReference>
<evidence type="ECO:0000313" key="7">
    <source>
        <dbReference type="Proteomes" id="UP000198937"/>
    </source>
</evidence>
<organism evidence="6 7">
    <name type="scientific">Micromonospora yangpuensis</name>
    <dbReference type="NCBI Taxonomy" id="683228"/>
    <lineage>
        <taxon>Bacteria</taxon>
        <taxon>Bacillati</taxon>
        <taxon>Actinomycetota</taxon>
        <taxon>Actinomycetes</taxon>
        <taxon>Micromonosporales</taxon>
        <taxon>Micromonosporaceae</taxon>
        <taxon>Micromonospora</taxon>
    </lineage>
</organism>
<proteinExistence type="predicted"/>
<dbReference type="InterPro" id="IPR050397">
    <property type="entry name" value="Env_Response_Regulators"/>
</dbReference>
<accession>A0A1C6UIW8</accession>
<evidence type="ECO:0000313" key="6">
    <source>
        <dbReference type="EMBL" id="SCL54000.1"/>
    </source>
</evidence>
<keyword evidence="3" id="KW-0804">Transcription</keyword>
<keyword evidence="2" id="KW-0238">DNA-binding</keyword>
<gene>
    <name evidence="6" type="ORF">GA0070617_2532</name>
</gene>
<dbReference type="InterPro" id="IPR018490">
    <property type="entry name" value="cNMP-bd_dom_sf"/>
</dbReference>
<dbReference type="SMART" id="SM00100">
    <property type="entry name" value="cNMP"/>
    <property type="match status" value="1"/>
</dbReference>
<dbReference type="Gene3D" id="1.10.10.10">
    <property type="entry name" value="Winged helix-like DNA-binding domain superfamily/Winged helix DNA-binding domain"/>
    <property type="match status" value="1"/>
</dbReference>
<dbReference type="PROSITE" id="PS51063">
    <property type="entry name" value="HTH_CRP_2"/>
    <property type="match status" value="1"/>
</dbReference>
<name>A0A1C6UIW8_9ACTN</name>
<dbReference type="Gene3D" id="2.60.120.10">
    <property type="entry name" value="Jelly Rolls"/>
    <property type="match status" value="1"/>
</dbReference>
<dbReference type="PANTHER" id="PTHR24567:SF74">
    <property type="entry name" value="HTH-TYPE TRANSCRIPTIONAL REGULATOR ARCR"/>
    <property type="match status" value="1"/>
</dbReference>
<dbReference type="CDD" id="cd00038">
    <property type="entry name" value="CAP_ED"/>
    <property type="match status" value="1"/>
</dbReference>
<dbReference type="AlphaFoldDB" id="A0A1C6UIW8"/>
<dbReference type="PANTHER" id="PTHR24567">
    <property type="entry name" value="CRP FAMILY TRANSCRIPTIONAL REGULATORY PROTEIN"/>
    <property type="match status" value="1"/>
</dbReference>
<dbReference type="InterPro" id="IPR036388">
    <property type="entry name" value="WH-like_DNA-bd_sf"/>
</dbReference>